<evidence type="ECO:0000259" key="2">
    <source>
        <dbReference type="Pfam" id="PF01648"/>
    </source>
</evidence>
<evidence type="ECO:0000313" key="3">
    <source>
        <dbReference type="EMBL" id="KAF2002246.1"/>
    </source>
</evidence>
<dbReference type="InterPro" id="IPR037143">
    <property type="entry name" value="4-PPantetheinyl_Trfase_dom_sf"/>
</dbReference>
<reference evidence="3" key="1">
    <citation type="journal article" date="2020" name="Stud. Mycol.">
        <title>101 Dothideomycetes genomes: a test case for predicting lifestyles and emergence of pathogens.</title>
        <authorList>
            <person name="Haridas S."/>
            <person name="Albert R."/>
            <person name="Binder M."/>
            <person name="Bloem J."/>
            <person name="Labutti K."/>
            <person name="Salamov A."/>
            <person name="Andreopoulos B."/>
            <person name="Baker S."/>
            <person name="Barry K."/>
            <person name="Bills G."/>
            <person name="Bluhm B."/>
            <person name="Cannon C."/>
            <person name="Castanera R."/>
            <person name="Culley D."/>
            <person name="Daum C."/>
            <person name="Ezra D."/>
            <person name="Gonzalez J."/>
            <person name="Henrissat B."/>
            <person name="Kuo A."/>
            <person name="Liang C."/>
            <person name="Lipzen A."/>
            <person name="Lutzoni F."/>
            <person name="Magnuson J."/>
            <person name="Mondo S."/>
            <person name="Nolan M."/>
            <person name="Ohm R."/>
            <person name="Pangilinan J."/>
            <person name="Park H.-J."/>
            <person name="Ramirez L."/>
            <person name="Alfaro M."/>
            <person name="Sun H."/>
            <person name="Tritt A."/>
            <person name="Yoshinaga Y."/>
            <person name="Zwiers L.-H."/>
            <person name="Turgeon B."/>
            <person name="Goodwin S."/>
            <person name="Spatafora J."/>
            <person name="Crous P."/>
            <person name="Grigoriev I."/>
        </authorList>
    </citation>
    <scope>NUCLEOTIDE SEQUENCE</scope>
    <source>
        <strain evidence="3">CBS 123094</strain>
    </source>
</reference>
<dbReference type="SUPFAM" id="SSF56214">
    <property type="entry name" value="4'-phosphopantetheinyl transferase"/>
    <property type="match status" value="1"/>
</dbReference>
<dbReference type="OrthoDB" id="15433at2759"/>
<dbReference type="InterPro" id="IPR008278">
    <property type="entry name" value="4-PPantetheinyl_Trfase_dom"/>
</dbReference>
<dbReference type="Gene3D" id="3.90.470.20">
    <property type="entry name" value="4'-phosphopantetheinyl transferase domain"/>
    <property type="match status" value="1"/>
</dbReference>
<protein>
    <recommendedName>
        <fullName evidence="2">4'-phosphopantetheinyl transferase domain-containing protein</fullName>
    </recommendedName>
</protein>
<dbReference type="Proteomes" id="UP000799779">
    <property type="component" value="Unassembled WGS sequence"/>
</dbReference>
<dbReference type="EMBL" id="ML977578">
    <property type="protein sequence ID" value="KAF2002246.1"/>
    <property type="molecule type" value="Genomic_DNA"/>
</dbReference>
<feature type="domain" description="4'-phosphopantetheinyl transferase" evidence="2">
    <location>
        <begin position="12"/>
        <end position="103"/>
    </location>
</feature>
<proteinExistence type="predicted"/>
<dbReference type="GO" id="GO:0000287">
    <property type="term" value="F:magnesium ion binding"/>
    <property type="evidence" value="ECO:0007669"/>
    <property type="project" value="InterPro"/>
</dbReference>
<evidence type="ECO:0000256" key="1">
    <source>
        <dbReference type="ARBA" id="ARBA00022679"/>
    </source>
</evidence>
<dbReference type="AlphaFoldDB" id="A0A6A5WX72"/>
<dbReference type="Pfam" id="PF01648">
    <property type="entry name" value="ACPS"/>
    <property type="match status" value="1"/>
</dbReference>
<organism evidence="3 4">
    <name type="scientific">Amniculicola lignicola CBS 123094</name>
    <dbReference type="NCBI Taxonomy" id="1392246"/>
    <lineage>
        <taxon>Eukaryota</taxon>
        <taxon>Fungi</taxon>
        <taxon>Dikarya</taxon>
        <taxon>Ascomycota</taxon>
        <taxon>Pezizomycotina</taxon>
        <taxon>Dothideomycetes</taxon>
        <taxon>Pleosporomycetidae</taxon>
        <taxon>Pleosporales</taxon>
        <taxon>Amniculicolaceae</taxon>
        <taxon>Amniculicola</taxon>
    </lineage>
</organism>
<keyword evidence="1" id="KW-0808">Transferase</keyword>
<keyword evidence="4" id="KW-1185">Reference proteome</keyword>
<accession>A0A6A5WX72</accession>
<name>A0A6A5WX72_9PLEO</name>
<dbReference type="GO" id="GO:0008897">
    <property type="term" value="F:holo-[acyl-carrier-protein] synthase activity"/>
    <property type="evidence" value="ECO:0007669"/>
    <property type="project" value="InterPro"/>
</dbReference>
<sequence length="189" mass="20939">MPPKSFPYPFKVGIDICRIPRIKSIISQPYATPQHQALPRFLCKLLTWPEQQFFWHRFGSHEKVMKDIDKVCEYLAGRWAAKEACRKACTHLGSTNGLHHIIILPISLTVQGEAHSRIPQGLILREVLPALGNGLAQPNGPSFDINSVEGQLCEVSITHDDGIAAAVALVPIMDTVDAKTEVRQSDVDP</sequence>
<gene>
    <name evidence="3" type="ORF">P154DRAFT_462745</name>
</gene>
<evidence type="ECO:0000313" key="4">
    <source>
        <dbReference type="Proteomes" id="UP000799779"/>
    </source>
</evidence>